<dbReference type="VEuPathDB" id="TriTrypDB:LdCL_300032600"/>
<evidence type="ECO:0000313" key="5">
    <source>
        <dbReference type="EMBL" id="TPP43263.1"/>
    </source>
</evidence>
<dbReference type="InterPro" id="IPR001452">
    <property type="entry name" value="SH3_domain"/>
</dbReference>
<feature type="region of interest" description="Disordered" evidence="3">
    <location>
        <begin position="444"/>
        <end position="470"/>
    </location>
</feature>
<comment type="caution">
    <text evidence="5">The sequence shown here is derived from an EMBL/GenBank/DDBJ whole genome shotgun (WGS) entry which is preliminary data.</text>
</comment>
<feature type="region of interest" description="Disordered" evidence="3">
    <location>
        <begin position="587"/>
        <end position="617"/>
    </location>
</feature>
<dbReference type="Proteomes" id="UP000318821">
    <property type="component" value="Unassembled WGS sequence"/>
</dbReference>
<dbReference type="Gene3D" id="2.30.30.40">
    <property type="entry name" value="SH3 Domains"/>
    <property type="match status" value="1"/>
</dbReference>
<dbReference type="SUPFAM" id="SSF50044">
    <property type="entry name" value="SH3-domain"/>
    <property type="match status" value="1"/>
</dbReference>
<accession>A0A504X4M4</accession>
<reference evidence="6" key="1">
    <citation type="submission" date="2019-02" db="EMBL/GenBank/DDBJ databases">
        <title>FDA dAtabase for Regulatory Grade micrObial Sequences (FDA-ARGOS): Supporting development and validation of Infectious Disease Dx tests.</title>
        <authorList>
            <person name="Duncan R."/>
            <person name="Fisher C."/>
            <person name="Tallon L."/>
            <person name="Sadzewicz L."/>
            <person name="Sengamalay N."/>
            <person name="Ott S."/>
            <person name="Godinez A."/>
            <person name="Nagaraj S."/>
            <person name="Vavikolanu K."/>
            <person name="Vyas G."/>
            <person name="Nadendla S."/>
            <person name="Aluvathingal J."/>
            <person name="Sichtig H."/>
        </authorList>
    </citation>
    <scope>NUCLEOTIDE SEQUENCE [LARGE SCALE GENOMIC DNA]</scope>
    <source>
        <strain evidence="6">FDAARGOS_360</strain>
    </source>
</reference>
<dbReference type="CDD" id="cd00174">
    <property type="entry name" value="SH3"/>
    <property type="match status" value="1"/>
</dbReference>
<feature type="region of interest" description="Disordered" evidence="3">
    <location>
        <begin position="390"/>
        <end position="423"/>
    </location>
</feature>
<evidence type="ECO:0000256" key="1">
    <source>
        <dbReference type="ARBA" id="ARBA00022443"/>
    </source>
</evidence>
<gene>
    <name evidence="5" type="ORF">CGC20_6485</name>
</gene>
<evidence type="ECO:0000259" key="4">
    <source>
        <dbReference type="PROSITE" id="PS50002"/>
    </source>
</evidence>
<sequence length="617" mass="66632">MGLLRQVLDPNRRCVDLSDQRGGLTAGVLESLRTFLRYNDRYVHLCVSDNVLGSAAIAGLCALIKRHPHLIALEAQHCGLLDKDFRFYVGPAILTMRHLTFVDLSRNCGLTDVSAETLARILVETDVETVRLFGTSLTECGGRVIATAAANTTTLVSCELPFTVGSAVLEDIEVCTRRNRAHRAILNNASAHYTRLQVRRSRLPCPPALKHMEANPMVAIDELLSLESKPGAPPRSPTLLPPSLSSSVPSAQVPSSFAAASVANTKVASTAVTRRGKVTPDSLDEVTMWDWADPAMSTTLHCLYLLDRQAQLAPNRANSVVAQMRYFVVAHEFQAEEDVELSVFKDEILCATEGIAQDGWIKVEVTMDARRRGFVPISYLREISAAEASASMPAPASSAPPSAGESTSPMRTPQRAGGESPARAALANTTISTSLNLGNCSDVVKKGSSPSLQPMRSPETAAAHAAPTSSSIHLTPAQQAAGPVNRHLLENPNAVVDAFMKNEVYFNQLMQRRASALAQMQSGLEEAMTEVAACKDRSAVLTRKLHDLDGVVERERQRWMDRVEEEKAHVSRSAPYSAPLAVPVSCGTTPVRSPIIGPRSGLGRSVLDDDSPRQLRA</sequence>
<evidence type="ECO:0000256" key="2">
    <source>
        <dbReference type="PROSITE-ProRule" id="PRU00192"/>
    </source>
</evidence>
<dbReference type="InterPro" id="IPR032675">
    <property type="entry name" value="LRR_dom_sf"/>
</dbReference>
<dbReference type="EMBL" id="RHLD01000008">
    <property type="protein sequence ID" value="TPP43263.1"/>
    <property type="molecule type" value="Genomic_DNA"/>
</dbReference>
<evidence type="ECO:0000256" key="3">
    <source>
        <dbReference type="SAM" id="MobiDB-lite"/>
    </source>
</evidence>
<dbReference type="SMART" id="SM00326">
    <property type="entry name" value="SH3"/>
    <property type="match status" value="1"/>
</dbReference>
<feature type="compositionally biased region" description="Basic and acidic residues" evidence="3">
    <location>
        <begin position="606"/>
        <end position="617"/>
    </location>
</feature>
<feature type="compositionally biased region" description="Low complexity" evidence="3">
    <location>
        <begin position="457"/>
        <end position="470"/>
    </location>
</feature>
<name>A0A504X4M4_LEIDO</name>
<dbReference type="PROSITE" id="PS50002">
    <property type="entry name" value="SH3"/>
    <property type="match status" value="1"/>
</dbReference>
<dbReference type="AlphaFoldDB" id="A0A504X4M4"/>
<feature type="domain" description="SH3" evidence="4">
    <location>
        <begin position="322"/>
        <end position="385"/>
    </location>
</feature>
<dbReference type="SUPFAM" id="SSF52047">
    <property type="entry name" value="RNI-like"/>
    <property type="match status" value="1"/>
</dbReference>
<proteinExistence type="predicted"/>
<evidence type="ECO:0000313" key="6">
    <source>
        <dbReference type="Proteomes" id="UP000318821"/>
    </source>
</evidence>
<dbReference type="VEuPathDB" id="TriTrypDB:LdBPK_302690.1"/>
<dbReference type="VEuPathDB" id="TriTrypDB:LdBPK_302700.1"/>
<feature type="compositionally biased region" description="Low complexity" evidence="3">
    <location>
        <begin position="390"/>
        <end position="409"/>
    </location>
</feature>
<keyword evidence="1 2" id="KW-0728">SH3 domain</keyword>
<dbReference type="InterPro" id="IPR036028">
    <property type="entry name" value="SH3-like_dom_sf"/>
</dbReference>
<dbReference type="Gene3D" id="3.80.10.10">
    <property type="entry name" value="Ribonuclease Inhibitor"/>
    <property type="match status" value="1"/>
</dbReference>
<protein>
    <submittedName>
        <fullName evidence="5">Variant SH3 domain family protein</fullName>
    </submittedName>
</protein>
<dbReference type="VEuPathDB" id="TriTrypDB:LDHU3_30.3620"/>
<dbReference type="VEuPathDB" id="TriTrypDB:LDHU3_30.3610"/>
<dbReference type="VEuPathDB" id="TriTrypDB:LdCL_300032500"/>
<organism evidence="5 6">
    <name type="scientific">Leishmania donovani</name>
    <dbReference type="NCBI Taxonomy" id="5661"/>
    <lineage>
        <taxon>Eukaryota</taxon>
        <taxon>Discoba</taxon>
        <taxon>Euglenozoa</taxon>
        <taxon>Kinetoplastea</taxon>
        <taxon>Metakinetoplastina</taxon>
        <taxon>Trypanosomatida</taxon>
        <taxon>Trypanosomatidae</taxon>
        <taxon>Leishmaniinae</taxon>
        <taxon>Leishmania</taxon>
    </lineage>
</organism>